<accession>A0A9N9NEP2</accession>
<organism evidence="1 2">
    <name type="scientific">Acaulospora morrowiae</name>
    <dbReference type="NCBI Taxonomy" id="94023"/>
    <lineage>
        <taxon>Eukaryota</taxon>
        <taxon>Fungi</taxon>
        <taxon>Fungi incertae sedis</taxon>
        <taxon>Mucoromycota</taxon>
        <taxon>Glomeromycotina</taxon>
        <taxon>Glomeromycetes</taxon>
        <taxon>Diversisporales</taxon>
        <taxon>Acaulosporaceae</taxon>
        <taxon>Acaulospora</taxon>
    </lineage>
</organism>
<evidence type="ECO:0000313" key="2">
    <source>
        <dbReference type="Proteomes" id="UP000789342"/>
    </source>
</evidence>
<keyword evidence="2" id="KW-1185">Reference proteome</keyword>
<proteinExistence type="predicted"/>
<feature type="non-terminal residue" evidence="1">
    <location>
        <position position="61"/>
    </location>
</feature>
<name>A0A9N9NEP2_9GLOM</name>
<dbReference type="EMBL" id="CAJVPV010026088">
    <property type="protein sequence ID" value="CAG8730678.1"/>
    <property type="molecule type" value="Genomic_DNA"/>
</dbReference>
<reference evidence="1" key="1">
    <citation type="submission" date="2021-06" db="EMBL/GenBank/DDBJ databases">
        <authorList>
            <person name="Kallberg Y."/>
            <person name="Tangrot J."/>
            <person name="Rosling A."/>
        </authorList>
    </citation>
    <scope>NUCLEOTIDE SEQUENCE</scope>
    <source>
        <strain evidence="1">CL551</strain>
    </source>
</reference>
<dbReference type="AlphaFoldDB" id="A0A9N9NEP2"/>
<comment type="caution">
    <text evidence="1">The sequence shown here is derived from an EMBL/GenBank/DDBJ whole genome shotgun (WGS) entry which is preliminary data.</text>
</comment>
<protein>
    <submittedName>
        <fullName evidence="1">16270_t:CDS:1</fullName>
    </submittedName>
</protein>
<sequence>LGNVAQHECINLWNKQDLCLHSLLIYGDCDQYHRLENYTYGSSPAFAIRTHLTPKSPFPDS</sequence>
<dbReference type="Proteomes" id="UP000789342">
    <property type="component" value="Unassembled WGS sequence"/>
</dbReference>
<evidence type="ECO:0000313" key="1">
    <source>
        <dbReference type="EMBL" id="CAG8730678.1"/>
    </source>
</evidence>
<gene>
    <name evidence="1" type="ORF">AMORRO_LOCUS13995</name>
</gene>